<reference evidence="2 3" key="1">
    <citation type="submission" date="2024-02" db="EMBL/GenBank/DDBJ databases">
        <title>Bacteria isolated from the canopy kelp, Nereocystis luetkeana.</title>
        <authorList>
            <person name="Pfister C.A."/>
            <person name="Younker I.T."/>
            <person name="Light S.H."/>
        </authorList>
    </citation>
    <scope>NUCLEOTIDE SEQUENCE [LARGE SCALE GENOMIC DNA]</scope>
    <source>
        <strain evidence="2 3">TI.1.05</strain>
    </source>
</reference>
<dbReference type="RefSeq" id="WP_341598391.1">
    <property type="nucleotide sequence ID" value="NZ_JBAKAZ010000047.1"/>
</dbReference>
<evidence type="ECO:0000256" key="1">
    <source>
        <dbReference type="SAM" id="Phobius"/>
    </source>
</evidence>
<evidence type="ECO:0000313" key="3">
    <source>
        <dbReference type="Proteomes" id="UP001369082"/>
    </source>
</evidence>
<accession>A0ABU9GSF7</accession>
<evidence type="ECO:0008006" key="4">
    <source>
        <dbReference type="Google" id="ProtNLM"/>
    </source>
</evidence>
<sequence length="204" mass="23155">MSDKLNDHDIVELYHQGAKEQPNEKIDASILSLAKQQHEKKNVVAINKKRFYRAWYGQLSTAASLVIVAVLYFQNNNVLEQSSDDIQQIQLLNEQSLDMRLRSEMQKDKEAATAYSQNKLIKATEKQQSEVSRALIMDQNLPSADSINPPNMSEITVELERINKLISNGNNQQATAALKLLLQKYPTLKADLTVPYLKLLDNDD</sequence>
<feature type="transmembrane region" description="Helical" evidence="1">
    <location>
        <begin position="55"/>
        <end position="73"/>
    </location>
</feature>
<keyword evidence="1" id="KW-1133">Transmembrane helix</keyword>
<keyword evidence="1" id="KW-0812">Transmembrane</keyword>
<proteinExistence type="predicted"/>
<name>A0ABU9GSF7_9GAMM</name>
<protein>
    <recommendedName>
        <fullName evidence="4">Anti-sigma factor</fullName>
    </recommendedName>
</protein>
<organism evidence="2 3">
    <name type="scientific">Psychromonas aquatilis</name>
    <dbReference type="NCBI Taxonomy" id="2005072"/>
    <lineage>
        <taxon>Bacteria</taxon>
        <taxon>Pseudomonadati</taxon>
        <taxon>Pseudomonadota</taxon>
        <taxon>Gammaproteobacteria</taxon>
        <taxon>Alteromonadales</taxon>
        <taxon>Psychromonadaceae</taxon>
        <taxon>Psychromonas</taxon>
    </lineage>
</organism>
<dbReference type="Proteomes" id="UP001369082">
    <property type="component" value="Unassembled WGS sequence"/>
</dbReference>
<keyword evidence="3" id="KW-1185">Reference proteome</keyword>
<keyword evidence="1" id="KW-0472">Membrane</keyword>
<evidence type="ECO:0000313" key="2">
    <source>
        <dbReference type="EMBL" id="MEL0630265.1"/>
    </source>
</evidence>
<comment type="caution">
    <text evidence="2">The sequence shown here is derived from an EMBL/GenBank/DDBJ whole genome shotgun (WGS) entry which is preliminary data.</text>
</comment>
<gene>
    <name evidence="2" type="ORF">V6256_11670</name>
</gene>
<dbReference type="EMBL" id="JBAKAZ010000047">
    <property type="protein sequence ID" value="MEL0630265.1"/>
    <property type="molecule type" value="Genomic_DNA"/>
</dbReference>